<comment type="caution">
    <text evidence="1">The sequence shown here is derived from an EMBL/GenBank/DDBJ whole genome shotgun (WGS) entry which is preliminary data.</text>
</comment>
<dbReference type="EMBL" id="WIXP02000009">
    <property type="protein sequence ID" value="KAF6205551.1"/>
    <property type="molecule type" value="Genomic_DNA"/>
</dbReference>
<gene>
    <name evidence="1" type="ORF">GE061_019724</name>
</gene>
<evidence type="ECO:0000313" key="2">
    <source>
        <dbReference type="Proteomes" id="UP000466442"/>
    </source>
</evidence>
<evidence type="ECO:0000313" key="1">
    <source>
        <dbReference type="EMBL" id="KAF6205551.1"/>
    </source>
</evidence>
<accession>A0A6A4JXX4</accession>
<sequence length="232" mass="27083">MRAAFILIVTWMTILAVSGRKRFVVFPIGHVPVDPRKAEAFVAALNGLLDAFNHRDTDDYFSSLDSLEALFKETNNEAHWPEVSKKIDEGLRERGRSFLIEEILEFKRMIREEEDWFRNKKHPGSIKNPFDLFGLFRHHLLHSEEHPGQTLYPGGDHYGPFRGQLVHMDMNRGHLVDPPRIHHFRHNVKLDDDTMPELRIQGFKAHYKHVSSPPLHQPKKETATNERVPYLL</sequence>
<proteinExistence type="predicted"/>
<dbReference type="AlphaFoldDB" id="A0A6A4JXX4"/>
<keyword evidence="2" id="KW-1185">Reference proteome</keyword>
<reference evidence="1" key="1">
    <citation type="journal article" date="2021" name="Mol. Ecol. Resour.">
        <title>Apolygus lucorum genome provides insights into omnivorousness and mesophyll feeding.</title>
        <authorList>
            <person name="Liu Y."/>
            <person name="Liu H."/>
            <person name="Wang H."/>
            <person name="Huang T."/>
            <person name="Liu B."/>
            <person name="Yang B."/>
            <person name="Yin L."/>
            <person name="Li B."/>
            <person name="Zhang Y."/>
            <person name="Zhang S."/>
            <person name="Jiang F."/>
            <person name="Zhang X."/>
            <person name="Ren Y."/>
            <person name="Wang B."/>
            <person name="Wang S."/>
            <person name="Lu Y."/>
            <person name="Wu K."/>
            <person name="Fan W."/>
            <person name="Wang G."/>
        </authorList>
    </citation>
    <scope>NUCLEOTIDE SEQUENCE</scope>
    <source>
        <strain evidence="1">12Hb</strain>
    </source>
</reference>
<name>A0A6A4JXX4_APOLU</name>
<dbReference type="Proteomes" id="UP000466442">
    <property type="component" value="Linkage Group LG9"/>
</dbReference>
<organism evidence="1 2">
    <name type="scientific">Apolygus lucorum</name>
    <name type="common">Small green plant bug</name>
    <name type="synonym">Lygocoris lucorum</name>
    <dbReference type="NCBI Taxonomy" id="248454"/>
    <lineage>
        <taxon>Eukaryota</taxon>
        <taxon>Metazoa</taxon>
        <taxon>Ecdysozoa</taxon>
        <taxon>Arthropoda</taxon>
        <taxon>Hexapoda</taxon>
        <taxon>Insecta</taxon>
        <taxon>Pterygota</taxon>
        <taxon>Neoptera</taxon>
        <taxon>Paraneoptera</taxon>
        <taxon>Hemiptera</taxon>
        <taxon>Heteroptera</taxon>
        <taxon>Panheteroptera</taxon>
        <taxon>Cimicomorpha</taxon>
        <taxon>Miridae</taxon>
        <taxon>Mirini</taxon>
        <taxon>Apolygus</taxon>
    </lineage>
</organism>
<protein>
    <submittedName>
        <fullName evidence="1">Uncharacterized protein</fullName>
    </submittedName>
</protein>